<name>A0A377JUN2_9HELI</name>
<dbReference type="Pfam" id="PF09527">
    <property type="entry name" value="ATPase_gene1"/>
    <property type="match status" value="1"/>
</dbReference>
<dbReference type="RefSeq" id="WP_115722210.1">
    <property type="nucleotide sequence ID" value="NZ_UGHX01000001.1"/>
</dbReference>
<evidence type="ECO:0000256" key="1">
    <source>
        <dbReference type="SAM" id="MobiDB-lite"/>
    </source>
</evidence>
<sequence length="155" mass="17069">MENIDKKQNLDSIKLEATHSTLDLASQDSKVSSLESTQESIQDSTQKATQESQKPRLSVVVSGANELSLGISIVVAVALGIGIGIGLEYLSGARWSFWLGVAWGIGAAILNIYKAYQRQQRDAQELAKNPRYAYKPQDSKKAQDDDDEDENGKYY</sequence>
<protein>
    <submittedName>
        <fullName evidence="3">Arginine biosynthesis bifunctional protein ArgJ</fullName>
    </submittedName>
</protein>
<proteinExistence type="predicted"/>
<accession>A0A377JUN2</accession>
<keyword evidence="2" id="KW-0472">Membrane</keyword>
<feature type="transmembrane region" description="Helical" evidence="2">
    <location>
        <begin position="67"/>
        <end position="89"/>
    </location>
</feature>
<gene>
    <name evidence="3" type="ORF">NCTC12219_01577</name>
</gene>
<dbReference type="AlphaFoldDB" id="A0A377JUN2"/>
<feature type="transmembrane region" description="Helical" evidence="2">
    <location>
        <begin position="95"/>
        <end position="113"/>
    </location>
</feature>
<reference evidence="3 4" key="1">
    <citation type="submission" date="2018-06" db="EMBL/GenBank/DDBJ databases">
        <authorList>
            <consortium name="Pathogen Informatics"/>
            <person name="Doyle S."/>
        </authorList>
    </citation>
    <scope>NUCLEOTIDE SEQUENCE [LARGE SCALE GENOMIC DNA]</scope>
    <source>
        <strain evidence="3 4">NCTC12219</strain>
    </source>
</reference>
<evidence type="ECO:0000313" key="4">
    <source>
        <dbReference type="Proteomes" id="UP000255103"/>
    </source>
</evidence>
<dbReference type="Proteomes" id="UP000255103">
    <property type="component" value="Unassembled WGS sequence"/>
</dbReference>
<dbReference type="InterPro" id="IPR032820">
    <property type="entry name" value="ATPase_put"/>
</dbReference>
<organism evidence="3 4">
    <name type="scientific">Helicobacter cinaedi</name>
    <dbReference type="NCBI Taxonomy" id="213"/>
    <lineage>
        <taxon>Bacteria</taxon>
        <taxon>Pseudomonadati</taxon>
        <taxon>Campylobacterota</taxon>
        <taxon>Epsilonproteobacteria</taxon>
        <taxon>Campylobacterales</taxon>
        <taxon>Helicobacteraceae</taxon>
        <taxon>Helicobacter</taxon>
    </lineage>
</organism>
<keyword evidence="2" id="KW-0812">Transmembrane</keyword>
<evidence type="ECO:0000256" key="2">
    <source>
        <dbReference type="SAM" id="Phobius"/>
    </source>
</evidence>
<feature type="compositionally biased region" description="Polar residues" evidence="1">
    <location>
        <begin position="25"/>
        <end position="52"/>
    </location>
</feature>
<keyword evidence="2" id="KW-1133">Transmembrane helix</keyword>
<dbReference type="EMBL" id="UGHX01000001">
    <property type="protein sequence ID" value="STP11679.1"/>
    <property type="molecule type" value="Genomic_DNA"/>
</dbReference>
<feature type="region of interest" description="Disordered" evidence="1">
    <location>
        <begin position="25"/>
        <end position="54"/>
    </location>
</feature>
<feature type="compositionally biased region" description="Acidic residues" evidence="1">
    <location>
        <begin position="144"/>
        <end position="155"/>
    </location>
</feature>
<evidence type="ECO:0000313" key="3">
    <source>
        <dbReference type="EMBL" id="STP11679.1"/>
    </source>
</evidence>
<feature type="region of interest" description="Disordered" evidence="1">
    <location>
        <begin position="126"/>
        <end position="155"/>
    </location>
</feature>